<evidence type="ECO:0000313" key="5">
    <source>
        <dbReference type="Proteomes" id="UP000053070"/>
    </source>
</evidence>
<dbReference type="InterPro" id="IPR039558">
    <property type="entry name" value="TPA1/OFD1_N"/>
</dbReference>
<dbReference type="Gene3D" id="2.60.120.620">
    <property type="entry name" value="q2cbj1_9rhob like domain"/>
    <property type="match status" value="1"/>
</dbReference>
<dbReference type="STRING" id="502682.BMF35_a1687"/>
<proteinExistence type="predicted"/>
<dbReference type="Pfam" id="PF13661">
    <property type="entry name" value="2OG-FeII_Oxy_4"/>
    <property type="match status" value="1"/>
</dbReference>
<dbReference type="AlphaFoldDB" id="A0A0G9MQ78"/>
<dbReference type="RefSeq" id="WP_047005569.1">
    <property type="nucleotide sequence ID" value="NZ_CP018097.1"/>
</dbReference>
<dbReference type="GO" id="GO:0005506">
    <property type="term" value="F:iron ion binding"/>
    <property type="evidence" value="ECO:0007669"/>
    <property type="project" value="InterPro"/>
</dbReference>
<evidence type="ECO:0000256" key="1">
    <source>
        <dbReference type="ARBA" id="ARBA00001961"/>
    </source>
</evidence>
<dbReference type="GO" id="GO:0031418">
    <property type="term" value="F:L-ascorbic acid binding"/>
    <property type="evidence" value="ECO:0007669"/>
    <property type="project" value="InterPro"/>
</dbReference>
<dbReference type="InterPro" id="IPR051842">
    <property type="entry name" value="uS12_prolyl_hydroxylase"/>
</dbReference>
<evidence type="ECO:0000313" key="4">
    <source>
        <dbReference type="EMBL" id="KLE32719.1"/>
    </source>
</evidence>
<accession>A0A0G9MQ78</accession>
<evidence type="ECO:0000256" key="3">
    <source>
        <dbReference type="ARBA" id="ARBA00023002"/>
    </source>
</evidence>
<protein>
    <submittedName>
        <fullName evidence="4">Uncharacterized protein</fullName>
    </submittedName>
</protein>
<comment type="cofactor">
    <cofactor evidence="1">
        <name>L-ascorbate</name>
        <dbReference type="ChEBI" id="CHEBI:38290"/>
    </cofactor>
</comment>
<dbReference type="KEGG" id="egn:BMF35_a1687"/>
<comment type="caution">
    <text evidence="4">The sequence shown here is derived from an EMBL/GenBank/DDBJ whole genome shotgun (WGS) entry which is preliminary data.</text>
</comment>
<dbReference type="PANTHER" id="PTHR12117:SF0">
    <property type="entry name" value="PROLYL 3-HYDROXYLASE OGFOD1"/>
    <property type="match status" value="1"/>
</dbReference>
<organism evidence="4 5">
    <name type="scientific">Aurantiacibacter gangjinensis</name>
    <dbReference type="NCBI Taxonomy" id="502682"/>
    <lineage>
        <taxon>Bacteria</taxon>
        <taxon>Pseudomonadati</taxon>
        <taxon>Pseudomonadota</taxon>
        <taxon>Alphaproteobacteria</taxon>
        <taxon>Sphingomonadales</taxon>
        <taxon>Erythrobacteraceae</taxon>
        <taxon>Aurantiacibacter</taxon>
    </lineage>
</organism>
<sequence length="245" mass="27627">MAKALFALNPDLDRAALAREFAAKRRMQVRNILTDETARTLRDILAHGTEWGVTVQAGRDGQPKSWRGREVRDPAVGREVVEQVKATDRAAAQGDYAFRLNRYSLVEGLQQGWDPGGPMEVLLEHLNAPEFMQLMRDISGMDDLAKADGHASLYAPNHFLGRHNDSHVAEGWRIAYVLNLTVDDWHPDWGGYLVFFDEDGNVETGFKPQFNTLNLFAVPQDHAVTYVPPFAPRGRYAISGWLRDR</sequence>
<dbReference type="InterPro" id="IPR006620">
    <property type="entry name" value="Pro_4_hyd_alph"/>
</dbReference>
<reference evidence="4 5" key="1">
    <citation type="submission" date="2015-04" db="EMBL/GenBank/DDBJ databases">
        <title>The draft genome sequence of Erythrobacr gangjinensis K7-2.</title>
        <authorList>
            <person name="Zhuang L."/>
            <person name="Liu Y."/>
            <person name="Shao Z."/>
        </authorList>
    </citation>
    <scope>NUCLEOTIDE SEQUENCE [LARGE SCALE GENOMIC DNA]</scope>
    <source>
        <strain evidence="4 5">K7-2</strain>
    </source>
</reference>
<dbReference type="GO" id="GO:0005737">
    <property type="term" value="C:cytoplasm"/>
    <property type="evidence" value="ECO:0007669"/>
    <property type="project" value="TreeGrafter"/>
</dbReference>
<dbReference type="PANTHER" id="PTHR12117">
    <property type="entry name" value="HISTONE ACETYLTRANSFERASE COMPLEX"/>
    <property type="match status" value="1"/>
</dbReference>
<dbReference type="Proteomes" id="UP000053070">
    <property type="component" value="Unassembled WGS sequence"/>
</dbReference>
<dbReference type="OrthoDB" id="9783171at2"/>
<dbReference type="SMART" id="SM00702">
    <property type="entry name" value="P4Hc"/>
    <property type="match status" value="1"/>
</dbReference>
<dbReference type="GO" id="GO:0006449">
    <property type="term" value="P:regulation of translational termination"/>
    <property type="evidence" value="ECO:0007669"/>
    <property type="project" value="TreeGrafter"/>
</dbReference>
<keyword evidence="3" id="KW-0560">Oxidoreductase</keyword>
<keyword evidence="2" id="KW-0223">Dioxygenase</keyword>
<dbReference type="PATRIC" id="fig|502682.8.peg.272"/>
<name>A0A0G9MQ78_9SPHN</name>
<evidence type="ECO:0000256" key="2">
    <source>
        <dbReference type="ARBA" id="ARBA00022964"/>
    </source>
</evidence>
<dbReference type="GO" id="GO:0031543">
    <property type="term" value="F:peptidyl-proline dioxygenase activity"/>
    <property type="evidence" value="ECO:0007669"/>
    <property type="project" value="TreeGrafter"/>
</dbReference>
<gene>
    <name evidence="4" type="ORF">AAW01_01320</name>
</gene>
<dbReference type="EMBL" id="LBHC01000001">
    <property type="protein sequence ID" value="KLE32719.1"/>
    <property type="molecule type" value="Genomic_DNA"/>
</dbReference>
<keyword evidence="5" id="KW-1185">Reference proteome</keyword>